<keyword evidence="2" id="KW-0732">Signal</keyword>
<feature type="chain" id="PRO_5023056301" evidence="2">
    <location>
        <begin position="23"/>
        <end position="190"/>
    </location>
</feature>
<evidence type="ECO:0000313" key="4">
    <source>
        <dbReference type="Proteomes" id="UP000307440"/>
    </source>
</evidence>
<name>A0A5C3L118_COPMA</name>
<feature type="compositionally biased region" description="Low complexity" evidence="1">
    <location>
        <begin position="116"/>
        <end position="128"/>
    </location>
</feature>
<dbReference type="Proteomes" id="UP000307440">
    <property type="component" value="Unassembled WGS sequence"/>
</dbReference>
<feature type="region of interest" description="Disordered" evidence="1">
    <location>
        <begin position="77"/>
        <end position="104"/>
    </location>
</feature>
<feature type="region of interest" description="Disordered" evidence="1">
    <location>
        <begin position="116"/>
        <end position="151"/>
    </location>
</feature>
<protein>
    <submittedName>
        <fullName evidence="3">Uncharacterized protein</fullName>
    </submittedName>
</protein>
<accession>A0A5C3L118</accession>
<keyword evidence="4" id="KW-1185">Reference proteome</keyword>
<reference evidence="3 4" key="1">
    <citation type="journal article" date="2019" name="Nat. Ecol. Evol.">
        <title>Megaphylogeny resolves global patterns of mushroom evolution.</title>
        <authorList>
            <person name="Varga T."/>
            <person name="Krizsan K."/>
            <person name="Foldi C."/>
            <person name="Dima B."/>
            <person name="Sanchez-Garcia M."/>
            <person name="Sanchez-Ramirez S."/>
            <person name="Szollosi G.J."/>
            <person name="Szarkandi J.G."/>
            <person name="Papp V."/>
            <person name="Albert L."/>
            <person name="Andreopoulos W."/>
            <person name="Angelini C."/>
            <person name="Antonin V."/>
            <person name="Barry K.W."/>
            <person name="Bougher N.L."/>
            <person name="Buchanan P."/>
            <person name="Buyck B."/>
            <person name="Bense V."/>
            <person name="Catcheside P."/>
            <person name="Chovatia M."/>
            <person name="Cooper J."/>
            <person name="Damon W."/>
            <person name="Desjardin D."/>
            <person name="Finy P."/>
            <person name="Geml J."/>
            <person name="Haridas S."/>
            <person name="Hughes K."/>
            <person name="Justo A."/>
            <person name="Karasinski D."/>
            <person name="Kautmanova I."/>
            <person name="Kiss B."/>
            <person name="Kocsube S."/>
            <person name="Kotiranta H."/>
            <person name="LaButti K.M."/>
            <person name="Lechner B.E."/>
            <person name="Liimatainen K."/>
            <person name="Lipzen A."/>
            <person name="Lukacs Z."/>
            <person name="Mihaltcheva S."/>
            <person name="Morgado L.N."/>
            <person name="Niskanen T."/>
            <person name="Noordeloos M.E."/>
            <person name="Ohm R.A."/>
            <person name="Ortiz-Santana B."/>
            <person name="Ovrebo C."/>
            <person name="Racz N."/>
            <person name="Riley R."/>
            <person name="Savchenko A."/>
            <person name="Shiryaev A."/>
            <person name="Soop K."/>
            <person name="Spirin V."/>
            <person name="Szebenyi C."/>
            <person name="Tomsovsky M."/>
            <person name="Tulloss R.E."/>
            <person name="Uehling J."/>
            <person name="Grigoriev I.V."/>
            <person name="Vagvolgyi C."/>
            <person name="Papp T."/>
            <person name="Martin F.M."/>
            <person name="Miettinen O."/>
            <person name="Hibbett D.S."/>
            <person name="Nagy L.G."/>
        </authorList>
    </citation>
    <scope>NUCLEOTIDE SEQUENCE [LARGE SCALE GENOMIC DNA]</scope>
    <source>
        <strain evidence="3 4">CBS 121175</strain>
    </source>
</reference>
<evidence type="ECO:0000256" key="1">
    <source>
        <dbReference type="SAM" id="MobiDB-lite"/>
    </source>
</evidence>
<evidence type="ECO:0000256" key="2">
    <source>
        <dbReference type="SAM" id="SignalP"/>
    </source>
</evidence>
<dbReference type="AlphaFoldDB" id="A0A5C3L118"/>
<proteinExistence type="predicted"/>
<evidence type="ECO:0000313" key="3">
    <source>
        <dbReference type="EMBL" id="TFK25763.1"/>
    </source>
</evidence>
<sequence>MFYSYNLAIISCLVLCVTSVFALPISVDRTSESLLARNEVDPELDLLVREFLVEWNHLEARHNPTWDEAYERSDMDVEELERRAPTGSPRRRRHCGSRASASLRRDAERLRKLKAAAAKKSGSAATGTTDTPVARSKVDDGSEVTLEQSEPKHSTAITRFKRRMHCIVKHGITRCYKKASSPISTIENAL</sequence>
<organism evidence="3 4">
    <name type="scientific">Coprinopsis marcescibilis</name>
    <name type="common">Agaric fungus</name>
    <name type="synonym">Psathyrella marcescibilis</name>
    <dbReference type="NCBI Taxonomy" id="230819"/>
    <lineage>
        <taxon>Eukaryota</taxon>
        <taxon>Fungi</taxon>
        <taxon>Dikarya</taxon>
        <taxon>Basidiomycota</taxon>
        <taxon>Agaricomycotina</taxon>
        <taxon>Agaricomycetes</taxon>
        <taxon>Agaricomycetidae</taxon>
        <taxon>Agaricales</taxon>
        <taxon>Agaricineae</taxon>
        <taxon>Psathyrellaceae</taxon>
        <taxon>Coprinopsis</taxon>
    </lineage>
</organism>
<dbReference type="EMBL" id="ML210182">
    <property type="protein sequence ID" value="TFK25763.1"/>
    <property type="molecule type" value="Genomic_DNA"/>
</dbReference>
<feature type="signal peptide" evidence="2">
    <location>
        <begin position="1"/>
        <end position="22"/>
    </location>
</feature>
<gene>
    <name evidence="3" type="ORF">FA15DRAFT_328173</name>
</gene>